<keyword evidence="2" id="KW-1185">Reference proteome</keyword>
<dbReference type="Proteomes" id="UP000186817">
    <property type="component" value="Unassembled WGS sequence"/>
</dbReference>
<evidence type="ECO:0000313" key="1">
    <source>
        <dbReference type="EMBL" id="OLP93280.1"/>
    </source>
</evidence>
<gene>
    <name evidence="1" type="ORF">AK812_SmicGene24824</name>
</gene>
<comment type="caution">
    <text evidence="1">The sequence shown here is derived from an EMBL/GenBank/DDBJ whole genome shotgun (WGS) entry which is preliminary data.</text>
</comment>
<name>A0A1Q9DDZ4_SYMMI</name>
<accession>A0A1Q9DDZ4</accession>
<organism evidence="1 2">
    <name type="scientific">Symbiodinium microadriaticum</name>
    <name type="common">Dinoflagellate</name>
    <name type="synonym">Zooxanthella microadriatica</name>
    <dbReference type="NCBI Taxonomy" id="2951"/>
    <lineage>
        <taxon>Eukaryota</taxon>
        <taxon>Sar</taxon>
        <taxon>Alveolata</taxon>
        <taxon>Dinophyceae</taxon>
        <taxon>Suessiales</taxon>
        <taxon>Symbiodiniaceae</taxon>
        <taxon>Symbiodinium</taxon>
    </lineage>
</organism>
<reference evidence="1 2" key="1">
    <citation type="submission" date="2016-02" db="EMBL/GenBank/DDBJ databases">
        <title>Genome analysis of coral dinoflagellate symbionts highlights evolutionary adaptations to a symbiotic lifestyle.</title>
        <authorList>
            <person name="Aranda M."/>
            <person name="Li Y."/>
            <person name="Liew Y.J."/>
            <person name="Baumgarten S."/>
            <person name="Simakov O."/>
            <person name="Wilson M."/>
            <person name="Piel J."/>
            <person name="Ashoor H."/>
            <person name="Bougouffa S."/>
            <person name="Bajic V.B."/>
            <person name="Ryu T."/>
            <person name="Ravasi T."/>
            <person name="Bayer T."/>
            <person name="Micklem G."/>
            <person name="Kim H."/>
            <person name="Bhak J."/>
            <person name="Lajeunesse T.C."/>
            <person name="Voolstra C.R."/>
        </authorList>
    </citation>
    <scope>NUCLEOTIDE SEQUENCE [LARGE SCALE GENOMIC DNA]</scope>
    <source>
        <strain evidence="1 2">CCMP2467</strain>
    </source>
</reference>
<dbReference type="AlphaFoldDB" id="A0A1Q9DDZ4"/>
<proteinExistence type="predicted"/>
<sequence length="229" mass="25100">MVALSSRACTACTDTFDASGCLRSPHLRVRSGQWLHNVVSRFCGGNPNEQRRFAPEGRLLLVPKSLGAYLLRVIGLVLSREWGNGNYSNSDGYYFFKDQVATVFGSSDMGLFRCSHGAGAACKVWYALEGQGPCVEPALKAREEDLGLCVECSSLAWNLFGVAMQLSTPAQGALETDGTEQVTKQWKPPSGIVDEGFLIEVNAISDFSKPKTMFSIVLKQIFNYMQHLN</sequence>
<evidence type="ECO:0000313" key="2">
    <source>
        <dbReference type="Proteomes" id="UP000186817"/>
    </source>
</evidence>
<protein>
    <submittedName>
        <fullName evidence="1">Uncharacterized protein</fullName>
    </submittedName>
</protein>
<dbReference type="EMBL" id="LSRX01000588">
    <property type="protein sequence ID" value="OLP93280.1"/>
    <property type="molecule type" value="Genomic_DNA"/>
</dbReference>